<dbReference type="Proteomes" id="UP000309133">
    <property type="component" value="Unassembled WGS sequence"/>
</dbReference>
<keyword evidence="3" id="KW-1185">Reference proteome</keyword>
<comment type="caution">
    <text evidence="2">The sequence shown here is derived from an EMBL/GenBank/DDBJ whole genome shotgun (WGS) entry which is preliminary data.</text>
</comment>
<reference evidence="2 3" key="1">
    <citation type="submission" date="2019-04" db="EMBL/GenBank/DDBJ databases">
        <authorList>
            <person name="Jiang L."/>
        </authorList>
    </citation>
    <scope>NUCLEOTIDE SEQUENCE [LARGE SCALE GENOMIC DNA]</scope>
    <source>
        <strain evidence="2 3">YIM 131853</strain>
    </source>
</reference>
<organism evidence="2 3">
    <name type="scientific">Naasia lichenicola</name>
    <dbReference type="NCBI Taxonomy" id="2565933"/>
    <lineage>
        <taxon>Bacteria</taxon>
        <taxon>Bacillati</taxon>
        <taxon>Actinomycetota</taxon>
        <taxon>Actinomycetes</taxon>
        <taxon>Micrococcales</taxon>
        <taxon>Microbacteriaceae</taxon>
        <taxon>Naasia</taxon>
    </lineage>
</organism>
<evidence type="ECO:0000313" key="3">
    <source>
        <dbReference type="Proteomes" id="UP000309133"/>
    </source>
</evidence>
<proteinExistence type="predicted"/>
<protein>
    <submittedName>
        <fullName evidence="2">GIY-YIG nuclease family protein</fullName>
    </submittedName>
</protein>
<name>A0A4S4FSA8_9MICO</name>
<accession>A0A4S4FSA8</accession>
<evidence type="ECO:0000313" key="2">
    <source>
        <dbReference type="EMBL" id="THG33563.1"/>
    </source>
</evidence>
<dbReference type="EMBL" id="SSSM01000001">
    <property type="protein sequence ID" value="THG33563.1"/>
    <property type="molecule type" value="Genomic_DNA"/>
</dbReference>
<sequence length="174" mass="19576">MPGCLSASDDPAAISLCADHLAIAAELHGLQHGASDPLPEPCVLCGSRLGIRLPTGWTCAVCEWPYGEHPDAEFAAPRVDVVYYLRYGDRVKIGTTVSPRQRFAALWHDEVLAFERGDRRLEHRRHQQFHSARAGTSEWFHLTDEIRAHVDVLAGGVDPWDRWRRWMAEATAIR</sequence>
<dbReference type="AlphaFoldDB" id="A0A4S4FSA8"/>
<dbReference type="Pfam" id="PF13455">
    <property type="entry name" value="MUG113"/>
    <property type="match status" value="1"/>
</dbReference>
<evidence type="ECO:0000259" key="1">
    <source>
        <dbReference type="SMART" id="SM00974"/>
    </source>
</evidence>
<feature type="domain" description="Bacteriophage T5 Orf172 DNA-binding" evidence="1">
    <location>
        <begin position="85"/>
        <end position="153"/>
    </location>
</feature>
<dbReference type="OrthoDB" id="5106355at2"/>
<dbReference type="InterPro" id="IPR018306">
    <property type="entry name" value="Phage_T5_Orf172_DNA-bd"/>
</dbReference>
<gene>
    <name evidence="2" type="ORF">E6C64_00520</name>
</gene>
<dbReference type="SMART" id="SM00974">
    <property type="entry name" value="T5orf172"/>
    <property type="match status" value="1"/>
</dbReference>